<organism evidence="2 3">
    <name type="scientific">Lymnaea stagnalis</name>
    <name type="common">Great pond snail</name>
    <name type="synonym">Helix stagnalis</name>
    <dbReference type="NCBI Taxonomy" id="6523"/>
    <lineage>
        <taxon>Eukaryota</taxon>
        <taxon>Metazoa</taxon>
        <taxon>Spiralia</taxon>
        <taxon>Lophotrochozoa</taxon>
        <taxon>Mollusca</taxon>
        <taxon>Gastropoda</taxon>
        <taxon>Heterobranchia</taxon>
        <taxon>Euthyneura</taxon>
        <taxon>Panpulmonata</taxon>
        <taxon>Hygrophila</taxon>
        <taxon>Lymnaeoidea</taxon>
        <taxon>Lymnaeidae</taxon>
        <taxon>Lymnaea</taxon>
    </lineage>
</organism>
<dbReference type="EMBL" id="CAXITT010000360">
    <property type="protein sequence ID" value="CAL1539909.1"/>
    <property type="molecule type" value="Genomic_DNA"/>
</dbReference>
<dbReference type="Pfam" id="PF15916">
    <property type="entry name" value="DUF4743"/>
    <property type="match status" value="1"/>
</dbReference>
<feature type="domain" description="Nudix hydrolase" evidence="1">
    <location>
        <begin position="143"/>
        <end position="282"/>
    </location>
</feature>
<sequence>MDSYVIFSNGILKLLRSLNKVTLEDALARGCQPFFVDNKQVGLIRPDFWKYLKNYTDVLYLVDPDLNKPSNNKKAGIHLSPNFQTYEERTTAVGNMLEDLRKKDVIPALRGWRHENYKVSQRYTDTALLEIERACSGLFGVIQYGIHVNGYMRDKDGQIMMWIGRRSKTKQTFPDMYDNMCAGGLSADLGVLECVKKECKEEASVSDDILDGLKFVGTMSYFYEDERGLFPECQFIYDLELPNDFRPVNADGEVASFQLFTMNEVKNLIVEENFKPNCAAICLEFLIRHGLLDADADPNVSLYVEQLHTPLQTYYAGR</sequence>
<dbReference type="GO" id="GO:0044715">
    <property type="term" value="F:8-oxo-dGDP phosphatase activity"/>
    <property type="evidence" value="ECO:0007669"/>
    <property type="project" value="TreeGrafter"/>
</dbReference>
<dbReference type="Gene3D" id="3.90.79.10">
    <property type="entry name" value="Nucleoside Triphosphate Pyrophosphohydrolase"/>
    <property type="match status" value="1"/>
</dbReference>
<name>A0AAV2I1F9_LYMST</name>
<accession>A0AAV2I1F9</accession>
<evidence type="ECO:0000259" key="1">
    <source>
        <dbReference type="PROSITE" id="PS51462"/>
    </source>
</evidence>
<evidence type="ECO:0000313" key="2">
    <source>
        <dbReference type="EMBL" id="CAL1539909.1"/>
    </source>
</evidence>
<dbReference type="Pfam" id="PF00293">
    <property type="entry name" value="NUDIX"/>
    <property type="match status" value="1"/>
</dbReference>
<dbReference type="InterPro" id="IPR015797">
    <property type="entry name" value="NUDIX_hydrolase-like_dom_sf"/>
</dbReference>
<dbReference type="CDD" id="cd03676">
    <property type="entry name" value="NUDIX_Tnr3_like"/>
    <property type="match status" value="1"/>
</dbReference>
<protein>
    <recommendedName>
        <fullName evidence="1">Nudix hydrolase domain-containing protein</fullName>
    </recommendedName>
</protein>
<dbReference type="FunFam" id="3.90.79.10:FF:000019">
    <property type="entry name" value="Thiamin pyrophosphokinase, putative"/>
    <property type="match status" value="1"/>
</dbReference>
<dbReference type="Proteomes" id="UP001497497">
    <property type="component" value="Unassembled WGS sequence"/>
</dbReference>
<keyword evidence="3" id="KW-1185">Reference proteome</keyword>
<dbReference type="SUPFAM" id="SSF55811">
    <property type="entry name" value="Nudix"/>
    <property type="match status" value="1"/>
</dbReference>
<proteinExistence type="predicted"/>
<dbReference type="PROSITE" id="PS51462">
    <property type="entry name" value="NUDIX"/>
    <property type="match status" value="1"/>
</dbReference>
<reference evidence="2 3" key="1">
    <citation type="submission" date="2024-04" db="EMBL/GenBank/DDBJ databases">
        <authorList>
            <consortium name="Genoscope - CEA"/>
            <person name="William W."/>
        </authorList>
    </citation>
    <scope>NUCLEOTIDE SEQUENCE [LARGE SCALE GENOMIC DNA]</scope>
</reference>
<dbReference type="InterPro" id="IPR000086">
    <property type="entry name" value="NUDIX_hydrolase_dom"/>
</dbReference>
<dbReference type="PANTHER" id="PTHR13622:SF8">
    <property type="entry name" value="THIAMIN PYROPHOSPHOKINASE 1"/>
    <property type="match status" value="1"/>
</dbReference>
<gene>
    <name evidence="2" type="ORF">GSLYS_00013642001</name>
</gene>
<dbReference type="PANTHER" id="PTHR13622">
    <property type="entry name" value="THIAMIN PYROPHOSPHOKINASE"/>
    <property type="match status" value="1"/>
</dbReference>
<evidence type="ECO:0000313" key="3">
    <source>
        <dbReference type="Proteomes" id="UP001497497"/>
    </source>
</evidence>
<dbReference type="AlphaFoldDB" id="A0AAV2I1F9"/>
<dbReference type="InterPro" id="IPR031804">
    <property type="entry name" value="DUF4743"/>
</dbReference>
<comment type="caution">
    <text evidence="2">The sequence shown here is derived from an EMBL/GenBank/DDBJ whole genome shotgun (WGS) entry which is preliminary data.</text>
</comment>